<dbReference type="EMBL" id="DULP01000056">
    <property type="protein sequence ID" value="HHW33227.1"/>
    <property type="molecule type" value="Genomic_DNA"/>
</dbReference>
<dbReference type="GO" id="GO:0033014">
    <property type="term" value="P:tetrapyrrole biosynthetic process"/>
    <property type="evidence" value="ECO:0007669"/>
    <property type="project" value="InterPro"/>
</dbReference>
<feature type="domain" description="Tetrapyrrole biosynthesis uroporphyrinogen III synthase" evidence="1">
    <location>
        <begin position="29"/>
        <end position="209"/>
    </location>
</feature>
<accession>A0A832QVH8</accession>
<dbReference type="AlphaFoldDB" id="A0A832QVH8"/>
<dbReference type="InterPro" id="IPR003754">
    <property type="entry name" value="4pyrrol_synth_uPrphyn_synth"/>
</dbReference>
<evidence type="ECO:0000259" key="1">
    <source>
        <dbReference type="Pfam" id="PF02602"/>
    </source>
</evidence>
<evidence type="ECO:0000313" key="3">
    <source>
        <dbReference type="Proteomes" id="UP000580830"/>
    </source>
</evidence>
<dbReference type="Proteomes" id="UP000580830">
    <property type="component" value="Unassembled WGS sequence"/>
</dbReference>
<evidence type="ECO:0000313" key="2">
    <source>
        <dbReference type="EMBL" id="HHW33227.1"/>
    </source>
</evidence>
<name>A0A832QVH8_9RHOB</name>
<protein>
    <submittedName>
        <fullName evidence="2">Uroporphyrinogen-III synthase</fullName>
    </submittedName>
</protein>
<gene>
    <name evidence="2" type="ORF">GXX24_03680</name>
</gene>
<proteinExistence type="predicted"/>
<dbReference type="InterPro" id="IPR036108">
    <property type="entry name" value="4pyrrol_syn_uPrphyn_synt_sf"/>
</dbReference>
<reference evidence="2 3" key="1">
    <citation type="journal article" date="2020" name="Biotechnol. Biofuels">
        <title>New insights from the biogas microbiome by comprehensive genome-resolved metagenomics of nearly 1600 species originating from multiple anaerobic digesters.</title>
        <authorList>
            <person name="Campanaro S."/>
            <person name="Treu L."/>
            <person name="Rodriguez-R L.M."/>
            <person name="Kovalovszki A."/>
            <person name="Ziels R.M."/>
            <person name="Maus I."/>
            <person name="Zhu X."/>
            <person name="Kougias P.G."/>
            <person name="Basile A."/>
            <person name="Luo G."/>
            <person name="Schluter A."/>
            <person name="Konstantinidis K.T."/>
            <person name="Angelidaki I."/>
        </authorList>
    </citation>
    <scope>NUCLEOTIDE SEQUENCE [LARGE SCALE GENOMIC DNA]</scope>
    <source>
        <strain evidence="2">AS04akNAM_125</strain>
    </source>
</reference>
<organism evidence="2 3">
    <name type="scientific">Paracoccus solventivorans</name>
    <dbReference type="NCBI Taxonomy" id="53463"/>
    <lineage>
        <taxon>Bacteria</taxon>
        <taxon>Pseudomonadati</taxon>
        <taxon>Pseudomonadota</taxon>
        <taxon>Alphaproteobacteria</taxon>
        <taxon>Rhodobacterales</taxon>
        <taxon>Paracoccaceae</taxon>
        <taxon>Paracoccus</taxon>
    </lineage>
</organism>
<dbReference type="GO" id="GO:0004852">
    <property type="term" value="F:uroporphyrinogen-III synthase activity"/>
    <property type="evidence" value="ECO:0007669"/>
    <property type="project" value="InterPro"/>
</dbReference>
<sequence>MQEPAPPDSASPDSAPVVLLIRPQEAAERFAARIAPMGLRALISPMLRIVPVPHDAAVLQAARGLVFTSENGVRFAGPGRGRPAWCVGPRTAEAAAAAGYDAITGPGDAARLIPLISDLGPGWLHAHGTHLAATLPVPGVVVYDQQALPLSAPAQALLRGRAPVILPLFSPRSARLAAQALAPLATEGPLAPLRLILISEAARKAWQSHWPGPPLPAVVTDTPDAEGVLRALSPQAGGERSDIAAG</sequence>
<comment type="caution">
    <text evidence="2">The sequence shown here is derived from an EMBL/GenBank/DDBJ whole genome shotgun (WGS) entry which is preliminary data.</text>
</comment>
<dbReference type="SUPFAM" id="SSF69618">
    <property type="entry name" value="HemD-like"/>
    <property type="match status" value="1"/>
</dbReference>
<dbReference type="CDD" id="cd06578">
    <property type="entry name" value="HemD"/>
    <property type="match status" value="1"/>
</dbReference>
<dbReference type="Pfam" id="PF02602">
    <property type="entry name" value="HEM4"/>
    <property type="match status" value="1"/>
</dbReference>
<dbReference type="Gene3D" id="3.40.50.10090">
    <property type="match status" value="1"/>
</dbReference>